<dbReference type="Proteomes" id="UP001165101">
    <property type="component" value="Unassembled WGS sequence"/>
</dbReference>
<sequence>MKQILIQNASEDEDEEDHSDDDDDDDMVDAKSRHSDYDTRKSIKSKQSSGQLKERNDIYRNGKAINKKVSQDFSQYNDNAEDNINDDDSDIVYHVDDLNIDDEVEAANKINEIKNLLSNRNTEYNSILDDITRFEEDNNQILNNLLQIDRDLDTFKISLNEVLQDIPSNVNSLDSRSNQQVYRSQQQNTSINHPEANYYDLDDISDTSEIEVDFKYLINNKLKKLNNSIPSKNSESINIDQTVMSNLSKFIESTFHLLNNKDNLNDTNNNKNENSKLMKLNNELKIKSNVLIQSVSDLTYSLT</sequence>
<reference evidence="1" key="1">
    <citation type="submission" date="2023-04" db="EMBL/GenBank/DDBJ databases">
        <title>Candida boidinii NBRC 1967.</title>
        <authorList>
            <person name="Ichikawa N."/>
            <person name="Sato H."/>
            <person name="Tonouchi N."/>
        </authorList>
    </citation>
    <scope>NUCLEOTIDE SEQUENCE</scope>
    <source>
        <strain evidence="1">NBRC 1967</strain>
    </source>
</reference>
<keyword evidence="2" id="KW-1185">Reference proteome</keyword>
<gene>
    <name evidence="1" type="ORF">Cboi01_000468200</name>
</gene>
<protein>
    <submittedName>
        <fullName evidence="1">Unnamed protein product</fullName>
    </submittedName>
</protein>
<evidence type="ECO:0000313" key="2">
    <source>
        <dbReference type="Proteomes" id="UP001165101"/>
    </source>
</evidence>
<accession>A0ACB5TYV9</accession>
<name>A0ACB5TYV9_CANBO</name>
<comment type="caution">
    <text evidence="1">The sequence shown here is derived from an EMBL/GenBank/DDBJ whole genome shotgun (WGS) entry which is preliminary data.</text>
</comment>
<organism evidence="1 2">
    <name type="scientific">Candida boidinii</name>
    <name type="common">Yeast</name>
    <dbReference type="NCBI Taxonomy" id="5477"/>
    <lineage>
        <taxon>Eukaryota</taxon>
        <taxon>Fungi</taxon>
        <taxon>Dikarya</taxon>
        <taxon>Ascomycota</taxon>
        <taxon>Saccharomycotina</taxon>
        <taxon>Pichiomycetes</taxon>
        <taxon>Pichiales</taxon>
        <taxon>Pichiaceae</taxon>
        <taxon>Ogataea</taxon>
        <taxon>Ogataea/Candida clade</taxon>
    </lineage>
</organism>
<dbReference type="EMBL" id="BSXV01003141">
    <property type="protein sequence ID" value="GME97661.1"/>
    <property type="molecule type" value="Genomic_DNA"/>
</dbReference>
<proteinExistence type="predicted"/>
<evidence type="ECO:0000313" key="1">
    <source>
        <dbReference type="EMBL" id="GME97661.1"/>
    </source>
</evidence>